<evidence type="ECO:0000256" key="2">
    <source>
        <dbReference type="SAM" id="SignalP"/>
    </source>
</evidence>
<evidence type="ECO:0000313" key="3">
    <source>
        <dbReference type="EMBL" id="QEL20944.1"/>
    </source>
</evidence>
<protein>
    <submittedName>
        <fullName evidence="3">Uncharacterized protein</fullName>
    </submittedName>
</protein>
<dbReference type="AlphaFoldDB" id="A0A5C1AUL7"/>
<reference evidence="4" key="1">
    <citation type="submission" date="2019-08" db="EMBL/GenBank/DDBJ databases">
        <title>Limnoglobus roseus gen. nov., sp. nov., a novel freshwater planctomycete with a giant genome from the family Gemmataceae.</title>
        <authorList>
            <person name="Kulichevskaya I.S."/>
            <person name="Naumoff D.G."/>
            <person name="Miroshnikov K."/>
            <person name="Ivanova A."/>
            <person name="Philippov D.A."/>
            <person name="Hakobyan A."/>
            <person name="Rijpstra I.C."/>
            <person name="Sinninghe Damste J.S."/>
            <person name="Liesack W."/>
            <person name="Dedysh S.N."/>
        </authorList>
    </citation>
    <scope>NUCLEOTIDE SEQUENCE [LARGE SCALE GENOMIC DNA]</scope>
    <source>
        <strain evidence="4">PX52</strain>
    </source>
</reference>
<dbReference type="RefSeq" id="WP_149115187.1">
    <property type="nucleotide sequence ID" value="NZ_CP042425.1"/>
</dbReference>
<dbReference type="KEGG" id="lrs:PX52LOC_08072"/>
<accession>A0A5C1AUL7</accession>
<evidence type="ECO:0000256" key="1">
    <source>
        <dbReference type="SAM" id="MobiDB-lite"/>
    </source>
</evidence>
<gene>
    <name evidence="3" type="ORF">PX52LOC_08072</name>
</gene>
<dbReference type="EMBL" id="CP042425">
    <property type="protein sequence ID" value="QEL20944.1"/>
    <property type="molecule type" value="Genomic_DNA"/>
</dbReference>
<feature type="chain" id="PRO_5022814023" evidence="2">
    <location>
        <begin position="21"/>
        <end position="500"/>
    </location>
</feature>
<keyword evidence="2" id="KW-0732">Signal</keyword>
<evidence type="ECO:0000313" key="4">
    <source>
        <dbReference type="Proteomes" id="UP000324974"/>
    </source>
</evidence>
<sequence>MIRLLLLAATVTLIGTTARADQIDKRMVEHADKLFAAAKSLGAKNWTVLKFSFKVGDGAGSFNAGTVNARTANRLEHLLILKNDPDNPTMVLTNAGPAVEALGEKMKTPITWRTAEGRKLIAQIAKLPLAWDEKVALTPEGFLTGEVITSADYKTTAIKFYGFTRSDPATLKELCTFDEKGTGGSLRTDRGMLASYGQSFNLAAKARSLNAEGDDAEAAQDAAKRDKTGKPPIATQDQQPDDAQSPVRLQIFFGGKEQPWQTDKGESKIAVTPRAGDKVTFRLTNTSATDSYAVILAVNGKNTNAMDNDTLLDKAPHEQRKWVLGPKEDAVIKGFYLKPNGEFNPFEVLPENASARRFGALNEKFRGRISLLVFGKRAEAPAEPKVTVTPSVDLEKLKDDGATAKAIDLAGGAWKIRNTGSLASAQKVLSGTTNVVDQEGRLAVALVAKGRYTAGKRGLIESSGETKKDGPIVRVPLVYDPWPMCHLDIVYYVPSPPAGK</sequence>
<proteinExistence type="predicted"/>
<feature type="signal peptide" evidence="2">
    <location>
        <begin position="1"/>
        <end position="20"/>
    </location>
</feature>
<dbReference type="Proteomes" id="UP000324974">
    <property type="component" value="Chromosome"/>
</dbReference>
<organism evidence="3 4">
    <name type="scientific">Limnoglobus roseus</name>
    <dbReference type="NCBI Taxonomy" id="2598579"/>
    <lineage>
        <taxon>Bacteria</taxon>
        <taxon>Pseudomonadati</taxon>
        <taxon>Planctomycetota</taxon>
        <taxon>Planctomycetia</taxon>
        <taxon>Gemmatales</taxon>
        <taxon>Gemmataceae</taxon>
        <taxon>Limnoglobus</taxon>
    </lineage>
</organism>
<feature type="region of interest" description="Disordered" evidence="1">
    <location>
        <begin position="211"/>
        <end position="245"/>
    </location>
</feature>
<name>A0A5C1AUL7_9BACT</name>
<keyword evidence="4" id="KW-1185">Reference proteome</keyword>